<organism evidence="8 9">
    <name type="scientific">Pseudogemmobacter lacusdianii</name>
    <dbReference type="NCBI Taxonomy" id="3069608"/>
    <lineage>
        <taxon>Bacteria</taxon>
        <taxon>Pseudomonadati</taxon>
        <taxon>Pseudomonadota</taxon>
        <taxon>Alphaproteobacteria</taxon>
        <taxon>Rhodobacterales</taxon>
        <taxon>Paracoccaceae</taxon>
        <taxon>Pseudogemmobacter</taxon>
    </lineage>
</organism>
<keyword evidence="3 7" id="KW-0560">Oxidoreductase</keyword>
<evidence type="ECO:0000256" key="2">
    <source>
        <dbReference type="ARBA" id="ARBA00022849"/>
    </source>
</evidence>
<reference evidence="8 9" key="1">
    <citation type="submission" date="2023-08" db="EMBL/GenBank/DDBJ databases">
        <title>Characterization of two Paracoccaceae strains isolated from Phycosphere and proposal of Xinfangfangia lacusdiani sp. nov.</title>
        <authorList>
            <person name="Deng Y."/>
            <person name="Zhang Y.Q."/>
        </authorList>
    </citation>
    <scope>NUCLEOTIDE SEQUENCE [LARGE SCALE GENOMIC DNA]</scope>
    <source>
        <strain evidence="8 9">CPCC 101601</strain>
    </source>
</reference>
<dbReference type="InterPro" id="IPR036249">
    <property type="entry name" value="Thioredoxin-like_sf"/>
</dbReference>
<evidence type="ECO:0000313" key="8">
    <source>
        <dbReference type="EMBL" id="MDQ2065993.1"/>
    </source>
</evidence>
<evidence type="ECO:0000256" key="5">
    <source>
        <dbReference type="ARBA" id="ARBA00039879"/>
    </source>
</evidence>
<name>A0ABU0VWJ2_9RHOB</name>
<dbReference type="InterPro" id="IPR006659">
    <property type="entry name" value="Arsenate_reductase"/>
</dbReference>
<dbReference type="PANTHER" id="PTHR30041:SF5">
    <property type="entry name" value="ARSENATE REDUCTASE-RELATED"/>
    <property type="match status" value="1"/>
</dbReference>
<evidence type="ECO:0000256" key="7">
    <source>
        <dbReference type="RuleBase" id="RU362029"/>
    </source>
</evidence>
<evidence type="ECO:0000256" key="6">
    <source>
        <dbReference type="PROSITE-ProRule" id="PRU01282"/>
    </source>
</evidence>
<dbReference type="Gene3D" id="3.40.30.10">
    <property type="entry name" value="Glutaredoxin"/>
    <property type="match status" value="1"/>
</dbReference>
<comment type="similarity">
    <text evidence="1 6 7">Belongs to the ArsC family.</text>
</comment>
<dbReference type="Proteomes" id="UP001239680">
    <property type="component" value="Unassembled WGS sequence"/>
</dbReference>
<sequence length="114" mass="12478">MNATIWHNPRCSTSRKALAALEAAGFQPQVVDYLKTGWTEDGLRILFAEAGLSARQALRAKEPLAAELGLKDATEAQILAAMVAHPILVERPFVRTTKGTRLCRPLALLDELLK</sequence>
<gene>
    <name evidence="8" type="primary">arsC</name>
    <name evidence="8" type="ORF">Q9295_06395</name>
</gene>
<dbReference type="EC" id="1.20.4.1" evidence="4 7"/>
<dbReference type="GO" id="GO:0008794">
    <property type="term" value="F:arsenate reductase (glutaredoxin) activity"/>
    <property type="evidence" value="ECO:0007669"/>
    <property type="project" value="UniProtKB-EC"/>
</dbReference>
<dbReference type="Pfam" id="PF03960">
    <property type="entry name" value="ArsC"/>
    <property type="match status" value="1"/>
</dbReference>
<evidence type="ECO:0000313" key="9">
    <source>
        <dbReference type="Proteomes" id="UP001239680"/>
    </source>
</evidence>
<dbReference type="RefSeq" id="WP_306679689.1">
    <property type="nucleotide sequence ID" value="NZ_JAVDBT010000005.1"/>
</dbReference>
<accession>A0ABU0VWJ2</accession>
<proteinExistence type="inferred from homology"/>
<protein>
    <recommendedName>
        <fullName evidence="5 7">Arsenate reductase</fullName>
        <ecNumber evidence="4 7">1.20.4.1</ecNumber>
    </recommendedName>
</protein>
<dbReference type="EMBL" id="JAVDBT010000005">
    <property type="protein sequence ID" value="MDQ2065993.1"/>
    <property type="molecule type" value="Genomic_DNA"/>
</dbReference>
<dbReference type="NCBIfam" id="TIGR00014">
    <property type="entry name" value="arsC"/>
    <property type="match status" value="1"/>
</dbReference>
<evidence type="ECO:0000256" key="1">
    <source>
        <dbReference type="ARBA" id="ARBA00007198"/>
    </source>
</evidence>
<dbReference type="InterPro" id="IPR006660">
    <property type="entry name" value="Arsenate_reductase-like"/>
</dbReference>
<evidence type="ECO:0000256" key="3">
    <source>
        <dbReference type="ARBA" id="ARBA00023002"/>
    </source>
</evidence>
<comment type="caution">
    <text evidence="8">The sequence shown here is derived from an EMBL/GenBank/DDBJ whole genome shotgun (WGS) entry which is preliminary data.</text>
</comment>
<dbReference type="PANTHER" id="PTHR30041">
    <property type="entry name" value="ARSENATE REDUCTASE"/>
    <property type="match status" value="1"/>
</dbReference>
<dbReference type="SUPFAM" id="SSF52833">
    <property type="entry name" value="Thioredoxin-like"/>
    <property type="match status" value="1"/>
</dbReference>
<evidence type="ECO:0000256" key="4">
    <source>
        <dbReference type="ARBA" id="ARBA00038969"/>
    </source>
</evidence>
<dbReference type="PROSITE" id="PS51353">
    <property type="entry name" value="ARSC"/>
    <property type="match status" value="1"/>
</dbReference>
<comment type="catalytic activity">
    <reaction evidence="7">
        <text>[glutaredoxin]-dithiol + arsenate + glutathione + H(+) = glutathionyl-S-S-[glutaredoxin] + arsenite + H2O</text>
        <dbReference type="Rhea" id="RHEA:22016"/>
        <dbReference type="Rhea" id="RHEA-COMP:10729"/>
        <dbReference type="Rhea" id="RHEA-COMP:17668"/>
        <dbReference type="ChEBI" id="CHEBI:15377"/>
        <dbReference type="ChEBI" id="CHEBI:15378"/>
        <dbReference type="ChEBI" id="CHEBI:29242"/>
        <dbReference type="ChEBI" id="CHEBI:29950"/>
        <dbReference type="ChEBI" id="CHEBI:48597"/>
        <dbReference type="ChEBI" id="CHEBI:57925"/>
        <dbReference type="ChEBI" id="CHEBI:146199"/>
        <dbReference type="EC" id="1.20.4.1"/>
    </reaction>
</comment>
<dbReference type="CDD" id="cd03034">
    <property type="entry name" value="ArsC_ArsC"/>
    <property type="match status" value="1"/>
</dbReference>
<keyword evidence="2" id="KW-0059">Arsenical resistance</keyword>
<keyword evidence="9" id="KW-1185">Reference proteome</keyword>